<keyword evidence="4" id="KW-1185">Reference proteome</keyword>
<dbReference type="PROSITE" id="PS51076">
    <property type="entry name" value="MH2"/>
    <property type="match status" value="1"/>
</dbReference>
<dbReference type="GO" id="GO:0051239">
    <property type="term" value="P:regulation of multicellular organismal process"/>
    <property type="evidence" value="ECO:0007669"/>
    <property type="project" value="UniProtKB-ARBA"/>
</dbReference>
<dbReference type="InterPro" id="IPR017855">
    <property type="entry name" value="SMAD-like_dom_sf"/>
</dbReference>
<feature type="compositionally biased region" description="Basic and acidic residues" evidence="1">
    <location>
        <begin position="472"/>
        <end position="481"/>
    </location>
</feature>
<dbReference type="InterPro" id="IPR008984">
    <property type="entry name" value="SMAD_FHA_dom_sf"/>
</dbReference>
<dbReference type="PANTHER" id="PTHR22742:SF2">
    <property type="entry name" value="EXPANSION, ISOFORM A-RELATED"/>
    <property type="match status" value="1"/>
</dbReference>
<dbReference type="EMBL" id="CAJGYM010000010">
    <property type="protein sequence ID" value="CAD6189093.1"/>
    <property type="molecule type" value="Genomic_DNA"/>
</dbReference>
<feature type="region of interest" description="Disordered" evidence="1">
    <location>
        <begin position="407"/>
        <end position="487"/>
    </location>
</feature>
<dbReference type="InterPro" id="IPR001132">
    <property type="entry name" value="SMAD_dom_Dwarfin-type"/>
</dbReference>
<feature type="region of interest" description="Disordered" evidence="1">
    <location>
        <begin position="83"/>
        <end position="123"/>
    </location>
</feature>
<dbReference type="Pfam" id="PF03166">
    <property type="entry name" value="MH2"/>
    <property type="match status" value="1"/>
</dbReference>
<evidence type="ECO:0000256" key="1">
    <source>
        <dbReference type="SAM" id="MobiDB-lite"/>
    </source>
</evidence>
<evidence type="ECO:0000259" key="2">
    <source>
        <dbReference type="PROSITE" id="PS51076"/>
    </source>
</evidence>
<dbReference type="OrthoDB" id="5973987at2759"/>
<feature type="compositionally biased region" description="Polar residues" evidence="1">
    <location>
        <begin position="515"/>
        <end position="525"/>
    </location>
</feature>
<dbReference type="GO" id="GO:0006355">
    <property type="term" value="P:regulation of DNA-templated transcription"/>
    <property type="evidence" value="ECO:0007669"/>
    <property type="project" value="InterPro"/>
</dbReference>
<dbReference type="AlphaFoldDB" id="A0A8S1H1G3"/>
<dbReference type="SUPFAM" id="SSF49879">
    <property type="entry name" value="SMAD/FHA domain"/>
    <property type="match status" value="1"/>
</dbReference>
<name>A0A8S1H1G3_9PELO</name>
<organism evidence="3 4">
    <name type="scientific">Caenorhabditis auriculariae</name>
    <dbReference type="NCBI Taxonomy" id="2777116"/>
    <lineage>
        <taxon>Eukaryota</taxon>
        <taxon>Metazoa</taxon>
        <taxon>Ecdysozoa</taxon>
        <taxon>Nematoda</taxon>
        <taxon>Chromadorea</taxon>
        <taxon>Rhabditida</taxon>
        <taxon>Rhabditina</taxon>
        <taxon>Rhabditomorpha</taxon>
        <taxon>Rhabditoidea</taxon>
        <taxon>Rhabditidae</taxon>
        <taxon>Peloderinae</taxon>
        <taxon>Caenorhabditis</taxon>
    </lineage>
</organism>
<sequence length="801" mass="90176">MLRWRDHFTKELLGEVREKASEGEPWATAETGWSADRRATDESKQPAGGAHADALHSRPLACAILSWSVAWPSNDMQRAYDPAMTIREPNSRNCEPRPSESKRKSDVSVSRSSLVHGTQTSPNSDTWYDTDAFLLDQVKEVLDKLSEGSIDDEIWGKIVVMERCKRVAKAYLRKTTVIIDGSEDEFDGKTLGFNHFDNSTRDEHIQEIRSKIADGVILKMDFQGNIKGMARGATPVVCQGWKDTRSNCISDRLVRLQGKLNHGVSEDEKAYKMFDMRKFKNALERELQEEAPDARTLLLKTCVRVALVKDGPDMNRTPCWFAVVNLVALDMVKEKIPKIKSILSREATCGSKTAPAEGLDTQTLTQIIAAAVTQASKGYSMSQSLQNLAISPEQLAQIATTLNTASQNRNTSELTTINKKDKKKTYHCSTSSMDSSGEDSANVRSESGVKGRAKRWEQPAKPSSGVSESAIENEKTNDFNKKTTRAPYRPRLQDVIFTRCQSTTSDYDSNKEQFDSGSWSSTQSRYQERRSTSSSVVSDQELAALVRDDVRSSNRSQDTNIYERTAEIVAPTPRINSRIHTNPLTNEHLPARRTNSREDRLEESEEKRPTSVWVPDTMVREKSCSPPPPLPLSLEPAVEPAGHVYTALNGNIIERRSDTNAVYQRNSEEMEKRYGRNLSRTESRAASRTPFDHELRQVLEQRANFQRVGRNHSQPVGAFPNLRHFASERAVDRQSDRAASTTPSLQPRGLRRVHNLSQLPAVRVPPNLVQSTLCREQPLVRVTRTGSLPWGQWQHMRRTHM</sequence>
<comment type="caution">
    <text evidence="3">The sequence shown here is derived from an EMBL/GenBank/DDBJ whole genome shotgun (WGS) entry which is preliminary data.</text>
</comment>
<protein>
    <recommendedName>
        <fullName evidence="2">MH2 domain-containing protein</fullName>
    </recommendedName>
</protein>
<feature type="compositionally biased region" description="Basic and acidic residues" evidence="1">
    <location>
        <begin position="35"/>
        <end position="44"/>
    </location>
</feature>
<dbReference type="Gene3D" id="2.60.200.10">
    <property type="match status" value="1"/>
</dbReference>
<gene>
    <name evidence="3" type="ORF">CAUJ_LOCUS5012</name>
</gene>
<dbReference type="GO" id="GO:0009791">
    <property type="term" value="P:post-embryonic development"/>
    <property type="evidence" value="ECO:0007669"/>
    <property type="project" value="UniProtKB-ARBA"/>
</dbReference>
<reference evidence="3" key="1">
    <citation type="submission" date="2020-10" db="EMBL/GenBank/DDBJ databases">
        <authorList>
            <person name="Kikuchi T."/>
        </authorList>
    </citation>
    <scope>NUCLEOTIDE SEQUENCE</scope>
    <source>
        <strain evidence="3">NKZ352</strain>
    </source>
</reference>
<evidence type="ECO:0000313" key="4">
    <source>
        <dbReference type="Proteomes" id="UP000835052"/>
    </source>
</evidence>
<dbReference type="SMART" id="SM00524">
    <property type="entry name" value="DWB"/>
    <property type="match status" value="1"/>
</dbReference>
<feature type="domain" description="MH2" evidence="2">
    <location>
        <begin position="155"/>
        <end position="353"/>
    </location>
</feature>
<evidence type="ECO:0000313" key="3">
    <source>
        <dbReference type="EMBL" id="CAD6189093.1"/>
    </source>
</evidence>
<feature type="compositionally biased region" description="Basic and acidic residues" evidence="1">
    <location>
        <begin position="595"/>
        <end position="609"/>
    </location>
</feature>
<feature type="compositionally biased region" description="Basic and acidic residues" evidence="1">
    <location>
        <begin position="94"/>
        <end position="106"/>
    </location>
</feature>
<feature type="region of interest" description="Disordered" evidence="1">
    <location>
        <begin position="667"/>
        <end position="688"/>
    </location>
</feature>
<dbReference type="Proteomes" id="UP000835052">
    <property type="component" value="Unassembled WGS sequence"/>
</dbReference>
<dbReference type="GO" id="GO:0050793">
    <property type="term" value="P:regulation of developmental process"/>
    <property type="evidence" value="ECO:0007669"/>
    <property type="project" value="UniProtKB-ARBA"/>
</dbReference>
<dbReference type="PANTHER" id="PTHR22742">
    <property type="entry name" value="EXPANSION, ISOFORM A-RELATED"/>
    <property type="match status" value="1"/>
</dbReference>
<feature type="compositionally biased region" description="Polar residues" evidence="1">
    <location>
        <begin position="407"/>
        <end position="417"/>
    </location>
</feature>
<feature type="compositionally biased region" description="Low complexity" evidence="1">
    <location>
        <begin position="429"/>
        <end position="440"/>
    </location>
</feature>
<proteinExistence type="predicted"/>
<feature type="region of interest" description="Disordered" evidence="1">
    <location>
        <begin position="18"/>
        <end position="52"/>
    </location>
</feature>
<feature type="region of interest" description="Disordered" evidence="1">
    <location>
        <begin position="503"/>
        <end position="538"/>
    </location>
</feature>
<feature type="region of interest" description="Disordered" evidence="1">
    <location>
        <begin position="577"/>
        <end position="611"/>
    </location>
</feature>
<dbReference type="FunFam" id="2.60.200.10:FF:000006">
    <property type="entry name" value="Expansion, isoform A"/>
    <property type="match status" value="1"/>
</dbReference>
<accession>A0A8S1H1G3</accession>